<comment type="caution">
    <text evidence="2">The sequence shown here is derived from an EMBL/GenBank/DDBJ whole genome shotgun (WGS) entry which is preliminary data.</text>
</comment>
<organism evidence="2 3">
    <name type="scientific">Methanobrevibacter smithii DSM 2375</name>
    <dbReference type="NCBI Taxonomy" id="483214"/>
    <lineage>
        <taxon>Archaea</taxon>
        <taxon>Methanobacteriati</taxon>
        <taxon>Methanobacteriota</taxon>
        <taxon>Methanomada group</taxon>
        <taxon>Methanobacteria</taxon>
        <taxon>Methanobacteriales</taxon>
        <taxon>Methanobacteriaceae</taxon>
        <taxon>Methanobrevibacter</taxon>
    </lineage>
</organism>
<reference evidence="2 3" key="1">
    <citation type="submission" date="2008-10" db="EMBL/GenBank/DDBJ databases">
        <authorList>
            <person name="Fulton L."/>
            <person name="Clifton S."/>
            <person name="Fulton B."/>
            <person name="Xu J."/>
            <person name="Minx P."/>
            <person name="Pepin K.H."/>
            <person name="Johnson M."/>
            <person name="Bhonagiri V."/>
            <person name="Nash W.E."/>
            <person name="Mardis E.R."/>
            <person name="Wilson R.K."/>
        </authorList>
    </citation>
    <scope>NUCLEOTIDE SEQUENCE [LARGE SCALE GENOMIC DNA]</scope>
    <source>
        <strain evidence="2 3">DSM 2375</strain>
    </source>
</reference>
<evidence type="ECO:0000313" key="3">
    <source>
        <dbReference type="Proteomes" id="UP000003489"/>
    </source>
</evidence>
<reference evidence="2 3" key="2">
    <citation type="submission" date="2008-11" db="EMBL/GenBank/DDBJ databases">
        <title>Draft genome sequence of Methanobrevibacter smithii (DSM 2375).</title>
        <authorList>
            <person name="Sudarsanam P."/>
            <person name="Ley R."/>
            <person name="Guruge J."/>
            <person name="Turnbaugh P.J."/>
            <person name="Mahowald M."/>
            <person name="Liep D."/>
            <person name="Gordon J."/>
        </authorList>
    </citation>
    <scope>NUCLEOTIDE SEQUENCE [LARGE SCALE GENOMIC DNA]</scope>
    <source>
        <strain evidence="2 3">DSM 2375</strain>
    </source>
</reference>
<gene>
    <name evidence="2" type="ORF">METSMIALI_01266</name>
</gene>
<dbReference type="InterPro" id="IPR029044">
    <property type="entry name" value="Nucleotide-diphossugar_trans"/>
</dbReference>
<sequence>MNTIRYMEKWLMNYKISVIVATYNSGDFLNEFLDSIKSQSLGFEDIEVIFVDDASTDDYTLDLLNNFNESYPNVSVIFLDENSGFPGTGRNRGLDLAGGEYVIFADHDDSYVKNAFEVMYDKINENDMLISNFNQVFDDKVVKFKSLYKDTSTVRVKNIDEDRNLLKIPAAIWTRLFRKDFLVENNIRFLERMLCEDVYVATLGCLKAEGIIYLNDFYSYNYKIRDSEGNRSTIHIRNRKYIEAMLDGYYEIAKMLEKENKTCYGKEIFRQHLTSWLYTIVLSKLDPNDKKELFEKSYDIFKMYYTQDLYFKKRYNNLVDNILSKDFDKAVVEANKLEKTQENMNDRSFLSRLKRKLGR</sequence>
<dbReference type="AlphaFoldDB" id="B9AFW6"/>
<dbReference type="GO" id="GO:0016758">
    <property type="term" value="F:hexosyltransferase activity"/>
    <property type="evidence" value="ECO:0007669"/>
    <property type="project" value="UniProtKB-ARBA"/>
</dbReference>
<feature type="domain" description="Glycosyltransferase 2-like" evidence="1">
    <location>
        <begin position="17"/>
        <end position="146"/>
    </location>
</feature>
<protein>
    <submittedName>
        <fullName evidence="2">Glycosyltransferase, group 2 family protein</fullName>
        <ecNumber evidence="2">2.4.-.-</ecNumber>
    </submittedName>
</protein>
<dbReference type="Pfam" id="PF00535">
    <property type="entry name" value="Glycos_transf_2"/>
    <property type="match status" value="1"/>
</dbReference>
<dbReference type="Proteomes" id="UP000003489">
    <property type="component" value="Unassembled WGS sequence"/>
</dbReference>
<dbReference type="EMBL" id="ABYW01000012">
    <property type="protein sequence ID" value="EEE42356.1"/>
    <property type="molecule type" value="Genomic_DNA"/>
</dbReference>
<dbReference type="PANTHER" id="PTHR22916:SF3">
    <property type="entry name" value="UDP-GLCNAC:BETAGAL BETA-1,3-N-ACETYLGLUCOSAMINYLTRANSFERASE-LIKE PROTEIN 1"/>
    <property type="match status" value="1"/>
</dbReference>
<dbReference type="CDD" id="cd00761">
    <property type="entry name" value="Glyco_tranf_GTA_type"/>
    <property type="match status" value="1"/>
</dbReference>
<proteinExistence type="predicted"/>
<keyword evidence="2" id="KW-0328">Glycosyltransferase</keyword>
<dbReference type="HOGENOM" id="CLU_025996_25_1_2"/>
<dbReference type="Gene3D" id="3.90.550.10">
    <property type="entry name" value="Spore Coat Polysaccharide Biosynthesis Protein SpsA, Chain A"/>
    <property type="match status" value="1"/>
</dbReference>
<evidence type="ECO:0000259" key="1">
    <source>
        <dbReference type="Pfam" id="PF00535"/>
    </source>
</evidence>
<dbReference type="InterPro" id="IPR001173">
    <property type="entry name" value="Glyco_trans_2-like"/>
</dbReference>
<accession>B9AFW6</accession>
<evidence type="ECO:0000313" key="2">
    <source>
        <dbReference type="EMBL" id="EEE42356.1"/>
    </source>
</evidence>
<keyword evidence="2" id="KW-0808">Transferase</keyword>
<dbReference type="SUPFAM" id="SSF53448">
    <property type="entry name" value="Nucleotide-diphospho-sugar transferases"/>
    <property type="match status" value="1"/>
</dbReference>
<dbReference type="PANTHER" id="PTHR22916">
    <property type="entry name" value="GLYCOSYLTRANSFERASE"/>
    <property type="match status" value="1"/>
</dbReference>
<name>B9AFW6_METSM</name>
<dbReference type="PATRIC" id="fig|483214.13.peg.1213"/>
<dbReference type="EC" id="2.4.-.-" evidence="2"/>